<dbReference type="Pfam" id="PF03167">
    <property type="entry name" value="UDG"/>
    <property type="match status" value="1"/>
</dbReference>
<dbReference type="GO" id="GO:0050660">
    <property type="term" value="F:flavin adenine dinucleotide binding"/>
    <property type="evidence" value="ECO:0007669"/>
    <property type="project" value="InterPro"/>
</dbReference>
<dbReference type="InterPro" id="IPR002043">
    <property type="entry name" value="UDG_fam1"/>
</dbReference>
<keyword evidence="8" id="KW-0560">Oxidoreductase</keyword>
<evidence type="ECO:0000259" key="10">
    <source>
        <dbReference type="SMART" id="SM00986"/>
    </source>
</evidence>
<dbReference type="GO" id="GO:0097510">
    <property type="term" value="P:base-excision repair, AP site formation via deaminated base removal"/>
    <property type="evidence" value="ECO:0007669"/>
    <property type="project" value="TreeGrafter"/>
</dbReference>
<evidence type="ECO:0000256" key="8">
    <source>
        <dbReference type="ARBA" id="ARBA00023002"/>
    </source>
</evidence>
<dbReference type="Gene3D" id="3.50.50.60">
    <property type="entry name" value="FAD/NAD(P)-binding domain"/>
    <property type="match status" value="1"/>
</dbReference>
<evidence type="ECO:0000256" key="6">
    <source>
        <dbReference type="ARBA" id="ARBA00022801"/>
    </source>
</evidence>
<dbReference type="EMBL" id="KB740150">
    <property type="protein sequence ID" value="ENN81260.1"/>
    <property type="molecule type" value="Genomic_DNA"/>
</dbReference>
<dbReference type="InterPro" id="IPR036895">
    <property type="entry name" value="Uracil-DNA_glycosylase-like_sf"/>
</dbReference>
<dbReference type="NCBIfam" id="TIGR00628">
    <property type="entry name" value="ung"/>
    <property type="match status" value="1"/>
</dbReference>
<dbReference type="SUPFAM" id="SSF52141">
    <property type="entry name" value="Uracil-DNA glycosylase-like"/>
    <property type="match status" value="1"/>
</dbReference>
<evidence type="ECO:0000256" key="2">
    <source>
        <dbReference type="ARBA" id="ARBA00008184"/>
    </source>
</evidence>
<feature type="domain" description="Uracil-DNA glycosylase-like" evidence="10">
    <location>
        <begin position="264"/>
        <end position="427"/>
    </location>
</feature>
<comment type="catalytic activity">
    <reaction evidence="1">
        <text>Hydrolyzes single-stranded DNA or mismatched double-stranded DNA and polynucleotides, releasing free uracil.</text>
        <dbReference type="EC" id="3.2.2.27"/>
    </reaction>
</comment>
<gene>
    <name evidence="11" type="ORF">YQE_02354</name>
</gene>
<dbReference type="NCBIfam" id="NF003591">
    <property type="entry name" value="PRK05254.1-4"/>
    <property type="match status" value="1"/>
</dbReference>
<dbReference type="SMART" id="SM00987">
    <property type="entry name" value="UreE_C"/>
    <property type="match status" value="1"/>
</dbReference>
<accession>N6UHN9</accession>
<dbReference type="SMART" id="SM00986">
    <property type="entry name" value="UDG"/>
    <property type="match status" value="1"/>
</dbReference>
<organism evidence="11">
    <name type="scientific">Dendroctonus ponderosae</name>
    <name type="common">Mountain pine beetle</name>
    <dbReference type="NCBI Taxonomy" id="77166"/>
    <lineage>
        <taxon>Eukaryota</taxon>
        <taxon>Metazoa</taxon>
        <taxon>Ecdysozoa</taxon>
        <taxon>Arthropoda</taxon>
        <taxon>Hexapoda</taxon>
        <taxon>Insecta</taxon>
        <taxon>Pterygota</taxon>
        <taxon>Neoptera</taxon>
        <taxon>Endopterygota</taxon>
        <taxon>Coleoptera</taxon>
        <taxon>Polyphaga</taxon>
        <taxon>Cucujiformia</taxon>
        <taxon>Curculionidae</taxon>
        <taxon>Scolytinae</taxon>
        <taxon>Dendroctonus</taxon>
    </lineage>
</organism>
<dbReference type="InterPro" id="IPR005122">
    <property type="entry name" value="Uracil-DNA_glycosylase-like"/>
</dbReference>
<evidence type="ECO:0000256" key="7">
    <source>
        <dbReference type="ARBA" id="ARBA00022827"/>
    </source>
</evidence>
<evidence type="ECO:0000256" key="5">
    <source>
        <dbReference type="ARBA" id="ARBA00022763"/>
    </source>
</evidence>
<dbReference type="OrthoDB" id="66881at2759"/>
<dbReference type="GO" id="GO:0004499">
    <property type="term" value="F:N,N-dimethylaniline monooxygenase activity"/>
    <property type="evidence" value="ECO:0007669"/>
    <property type="project" value="InterPro"/>
</dbReference>
<protein>
    <recommendedName>
        <fullName evidence="3">uracil-DNA glycosylase</fullName>
        <ecNumber evidence="3">3.2.2.27</ecNumber>
    </recommendedName>
</protein>
<dbReference type="InterPro" id="IPR018085">
    <property type="entry name" value="Ura-DNA_Glyclase_AS"/>
</dbReference>
<dbReference type="GO" id="GO:0004844">
    <property type="term" value="F:uracil DNA N-glycosylase activity"/>
    <property type="evidence" value="ECO:0007669"/>
    <property type="project" value="UniProtKB-EC"/>
</dbReference>
<dbReference type="HOGENOM" id="CLU_618586_0_0_1"/>
<evidence type="ECO:0000256" key="9">
    <source>
        <dbReference type="ARBA" id="ARBA00023204"/>
    </source>
</evidence>
<dbReference type="InterPro" id="IPR036188">
    <property type="entry name" value="FAD/NAD-bd_sf"/>
</dbReference>
<evidence type="ECO:0000313" key="11">
    <source>
        <dbReference type="EMBL" id="ENN81260.1"/>
    </source>
</evidence>
<dbReference type="FunFam" id="3.40.470.10:FF:000001">
    <property type="entry name" value="Uracil-DNA glycosylase"/>
    <property type="match status" value="1"/>
</dbReference>
<dbReference type="NCBIfam" id="NF003589">
    <property type="entry name" value="PRK05254.1-2"/>
    <property type="match status" value="1"/>
</dbReference>
<keyword evidence="6" id="KW-0378">Hydrolase</keyword>
<keyword evidence="4" id="KW-0285">Flavoprotein</keyword>
<dbReference type="HAMAP" id="MF_00148">
    <property type="entry name" value="UDG"/>
    <property type="match status" value="1"/>
</dbReference>
<dbReference type="PRINTS" id="PR00411">
    <property type="entry name" value="PNDRDTASEI"/>
</dbReference>
<proteinExistence type="inferred from homology"/>
<dbReference type="SUPFAM" id="SSF51905">
    <property type="entry name" value="FAD/NAD(P)-binding domain"/>
    <property type="match status" value="1"/>
</dbReference>
<keyword evidence="9" id="KW-0234">DNA repair</keyword>
<dbReference type="Pfam" id="PF00743">
    <property type="entry name" value="FMO-like"/>
    <property type="match status" value="1"/>
</dbReference>
<dbReference type="Gene3D" id="3.40.470.10">
    <property type="entry name" value="Uracil-DNA glycosylase-like domain"/>
    <property type="match status" value="1"/>
</dbReference>
<name>N6UHN9_DENPD</name>
<keyword evidence="5" id="KW-0227">DNA damage</keyword>
<feature type="non-terminal residue" evidence="11">
    <location>
        <position position="1"/>
    </location>
</feature>
<dbReference type="NCBIfam" id="NF003592">
    <property type="entry name" value="PRK05254.1-5"/>
    <property type="match status" value="1"/>
</dbReference>
<reference evidence="11" key="1">
    <citation type="journal article" date="2013" name="Genome Biol.">
        <title>Draft genome of the mountain pine beetle, Dendroctonus ponderosae Hopkins, a major forest pest.</title>
        <authorList>
            <person name="Keeling C.I."/>
            <person name="Yuen M.M."/>
            <person name="Liao N.Y."/>
            <person name="Docking T.R."/>
            <person name="Chan S.K."/>
            <person name="Taylor G.A."/>
            <person name="Palmquist D.L."/>
            <person name="Jackman S.D."/>
            <person name="Nguyen A."/>
            <person name="Li M."/>
            <person name="Henderson H."/>
            <person name="Janes J.K."/>
            <person name="Zhao Y."/>
            <person name="Pandoh P."/>
            <person name="Moore R."/>
            <person name="Sperling F.A."/>
            <person name="Huber D.P."/>
            <person name="Birol I."/>
            <person name="Jones S.J."/>
            <person name="Bohlmann J."/>
        </authorList>
    </citation>
    <scope>NUCLEOTIDE SEQUENCE</scope>
</reference>
<dbReference type="PROSITE" id="PS00130">
    <property type="entry name" value="U_DNA_GLYCOSYLASE"/>
    <property type="match status" value="1"/>
</dbReference>
<comment type="similarity">
    <text evidence="2">Belongs to the uracil-DNA glycosylase (UDG) superfamily. UNG family.</text>
</comment>
<evidence type="ECO:0000256" key="1">
    <source>
        <dbReference type="ARBA" id="ARBA00001400"/>
    </source>
</evidence>
<evidence type="ECO:0000256" key="3">
    <source>
        <dbReference type="ARBA" id="ARBA00012030"/>
    </source>
</evidence>
<keyword evidence="7" id="KW-0274">FAD</keyword>
<dbReference type="InterPro" id="IPR020946">
    <property type="entry name" value="Flavin_mOase-like"/>
</dbReference>
<dbReference type="EC" id="3.2.2.27" evidence="3"/>
<dbReference type="PANTHER" id="PTHR11264:SF0">
    <property type="entry name" value="URACIL-DNA GLYCOSYLASE"/>
    <property type="match status" value="1"/>
</dbReference>
<evidence type="ECO:0000256" key="4">
    <source>
        <dbReference type="ARBA" id="ARBA00022630"/>
    </source>
</evidence>
<dbReference type="CDD" id="cd10027">
    <property type="entry name" value="UDG-F1-like"/>
    <property type="match status" value="1"/>
</dbReference>
<dbReference type="AlphaFoldDB" id="N6UHN9"/>
<dbReference type="PANTHER" id="PTHR11264">
    <property type="entry name" value="URACIL-DNA GLYCOSYLASE"/>
    <property type="match status" value="1"/>
</dbReference>
<sequence length="443" mass="49798">MKIGIVGAGAAGLAALRHSLQQGHECVVFEKTDKIGGTWNYTDDLDVDSYGLPVHSSMYQGLMTNLPKELMEYEDFPYSEVDKSFIDQKTVLNYIERFADRYNLHPYIKFLHHVIRVNPLPNNKWAFKEENLKTKEITDHTFDAIMICIGNYSVPKLPEISGMELLGSKAIHSHNYRKSDAYEGKKVLVIGAGPSGIDIARLVGKVADKDVDYRSYKMTQALTWKELAEEENQPYFNNVLEFVAKERASGITIYPPDEDVFNAFCTELKAVKVVILGQDPYHGPNQAHGLSFSVKPGEKIPPSLKNIYKELESDPAISNFTIPKHGHLQKWAEQGVLLLNTVLTVQKGKAKSHANRGWEKFTDKVIKVLSMYGEGIVFLLWGADAHKKTAIIDPKKHHVLKAPHPSPLSAHRGFLGCKHFSTANSLLEDQGKKPIDWYLPAEM</sequence>
<dbReference type="NCBIfam" id="NF003588">
    <property type="entry name" value="PRK05254.1-1"/>
    <property type="match status" value="1"/>
</dbReference>
<dbReference type="GO" id="GO:0050661">
    <property type="term" value="F:NADP binding"/>
    <property type="evidence" value="ECO:0007669"/>
    <property type="project" value="InterPro"/>
</dbReference>